<dbReference type="EMBL" id="BAAANO010000029">
    <property type="protein sequence ID" value="GAA2013105.1"/>
    <property type="molecule type" value="Genomic_DNA"/>
</dbReference>
<dbReference type="PROSITE" id="PS01124">
    <property type="entry name" value="HTH_ARAC_FAMILY_2"/>
    <property type="match status" value="1"/>
</dbReference>
<sequence length="331" mass="37274">MTERLGGFCGGTCVNAESEHISPQLAEVFCGRRPFAPILARMRVVERPVGPFAYDCVKVIVVRSGSAILFSEFGQKPVRIGDAVILGANVLCGSEPEGHVTVTTIYLDTDYVIDQVFWQHAGLLRDRLEAQGFAETIYSEPAQILRLGEERAAMLMPWLDEVVERSIEGGFARNFYRMQAVWFSIAHVIAPFVKVSPVRISASQRVRVRVRPTIPRHRRFAPLRAEARQAAELLRQAPAEQWTLDALAARVHLSSSQLSRVFTDAYGKTPLAYLTMLRAEHLARSLRETDLPIETAMRQVGWRSRGHAAKQFRKYIGLTPTRYRQLTQRAS</sequence>
<dbReference type="InterPro" id="IPR009057">
    <property type="entry name" value="Homeodomain-like_sf"/>
</dbReference>
<keyword evidence="1" id="KW-0805">Transcription regulation</keyword>
<comment type="caution">
    <text evidence="5">The sequence shown here is derived from an EMBL/GenBank/DDBJ whole genome shotgun (WGS) entry which is preliminary data.</text>
</comment>
<keyword evidence="6" id="KW-1185">Reference proteome</keyword>
<dbReference type="SUPFAM" id="SSF46689">
    <property type="entry name" value="Homeodomain-like"/>
    <property type="match status" value="2"/>
</dbReference>
<proteinExistence type="predicted"/>
<dbReference type="Pfam" id="PF12833">
    <property type="entry name" value="HTH_18"/>
    <property type="match status" value="1"/>
</dbReference>
<evidence type="ECO:0000256" key="2">
    <source>
        <dbReference type="ARBA" id="ARBA00023125"/>
    </source>
</evidence>
<evidence type="ECO:0000256" key="1">
    <source>
        <dbReference type="ARBA" id="ARBA00023015"/>
    </source>
</evidence>
<dbReference type="PANTHER" id="PTHR46796">
    <property type="entry name" value="HTH-TYPE TRANSCRIPTIONAL ACTIVATOR RHAS-RELATED"/>
    <property type="match status" value="1"/>
</dbReference>
<organism evidence="5 6">
    <name type="scientific">Brevibacterium samyangense</name>
    <dbReference type="NCBI Taxonomy" id="366888"/>
    <lineage>
        <taxon>Bacteria</taxon>
        <taxon>Bacillati</taxon>
        <taxon>Actinomycetota</taxon>
        <taxon>Actinomycetes</taxon>
        <taxon>Micrococcales</taxon>
        <taxon>Brevibacteriaceae</taxon>
        <taxon>Brevibacterium</taxon>
    </lineage>
</organism>
<gene>
    <name evidence="5" type="ORF">GCM10009755_25900</name>
</gene>
<dbReference type="InterPro" id="IPR018060">
    <property type="entry name" value="HTH_AraC"/>
</dbReference>
<reference evidence="5 6" key="1">
    <citation type="journal article" date="2019" name="Int. J. Syst. Evol. Microbiol.">
        <title>The Global Catalogue of Microorganisms (GCM) 10K type strain sequencing project: providing services to taxonomists for standard genome sequencing and annotation.</title>
        <authorList>
            <consortium name="The Broad Institute Genomics Platform"/>
            <consortium name="The Broad Institute Genome Sequencing Center for Infectious Disease"/>
            <person name="Wu L."/>
            <person name="Ma J."/>
        </authorList>
    </citation>
    <scope>NUCLEOTIDE SEQUENCE [LARGE SCALE GENOMIC DNA]</scope>
    <source>
        <strain evidence="5 6">JCM 14546</strain>
    </source>
</reference>
<dbReference type="SMART" id="SM00342">
    <property type="entry name" value="HTH_ARAC"/>
    <property type="match status" value="1"/>
</dbReference>
<evidence type="ECO:0000259" key="4">
    <source>
        <dbReference type="PROSITE" id="PS01124"/>
    </source>
</evidence>
<evidence type="ECO:0000313" key="5">
    <source>
        <dbReference type="EMBL" id="GAA2013105.1"/>
    </source>
</evidence>
<dbReference type="InterPro" id="IPR050204">
    <property type="entry name" value="AraC_XylS_family_regulators"/>
</dbReference>
<keyword evidence="2" id="KW-0238">DNA-binding</keyword>
<name>A0ABN2TKX6_9MICO</name>
<evidence type="ECO:0000256" key="3">
    <source>
        <dbReference type="ARBA" id="ARBA00023163"/>
    </source>
</evidence>
<evidence type="ECO:0000313" key="6">
    <source>
        <dbReference type="Proteomes" id="UP001500755"/>
    </source>
</evidence>
<protein>
    <recommendedName>
        <fullName evidence="4">HTH araC/xylS-type domain-containing protein</fullName>
    </recommendedName>
</protein>
<accession>A0ABN2TKX6</accession>
<feature type="domain" description="HTH araC/xylS-type" evidence="4">
    <location>
        <begin position="228"/>
        <end position="326"/>
    </location>
</feature>
<dbReference type="Gene3D" id="1.10.10.60">
    <property type="entry name" value="Homeodomain-like"/>
    <property type="match status" value="2"/>
</dbReference>
<dbReference type="Proteomes" id="UP001500755">
    <property type="component" value="Unassembled WGS sequence"/>
</dbReference>
<dbReference type="PANTHER" id="PTHR46796:SF13">
    <property type="entry name" value="HTH-TYPE TRANSCRIPTIONAL ACTIVATOR RHAS"/>
    <property type="match status" value="1"/>
</dbReference>
<keyword evidence="3" id="KW-0804">Transcription</keyword>